<dbReference type="HOGENOM" id="CLU_2982685_0_0_1"/>
<evidence type="ECO:0000313" key="2">
    <source>
        <dbReference type="EnsemblPlants" id="KQL03606"/>
    </source>
</evidence>
<dbReference type="AlphaFoldDB" id="K3XP62"/>
<dbReference type="InParanoid" id="K3XP62"/>
<sequence length="58" mass="6298">MINCAPKINLTNLKHVICSSVLSSSFVVALVPVTSLVAHSHRSLLNRFSQTGKTMMTN</sequence>
<proteinExistence type="predicted"/>
<evidence type="ECO:0000313" key="3">
    <source>
        <dbReference type="Proteomes" id="UP000004995"/>
    </source>
</evidence>
<feature type="transmembrane region" description="Helical" evidence="1">
    <location>
        <begin position="20"/>
        <end position="38"/>
    </location>
</feature>
<dbReference type="EMBL" id="AGNK02002774">
    <property type="status" value="NOT_ANNOTATED_CDS"/>
    <property type="molecule type" value="Genomic_DNA"/>
</dbReference>
<evidence type="ECO:0000256" key="1">
    <source>
        <dbReference type="SAM" id="Phobius"/>
    </source>
</evidence>
<reference evidence="3" key="1">
    <citation type="journal article" date="2012" name="Nat. Biotechnol.">
        <title>Reference genome sequence of the model plant Setaria.</title>
        <authorList>
            <person name="Bennetzen J.L."/>
            <person name="Schmutz J."/>
            <person name="Wang H."/>
            <person name="Percifield R."/>
            <person name="Hawkins J."/>
            <person name="Pontaroli A.C."/>
            <person name="Estep M."/>
            <person name="Feng L."/>
            <person name="Vaughn J.N."/>
            <person name="Grimwood J."/>
            <person name="Jenkins J."/>
            <person name="Barry K."/>
            <person name="Lindquist E."/>
            <person name="Hellsten U."/>
            <person name="Deshpande S."/>
            <person name="Wang X."/>
            <person name="Wu X."/>
            <person name="Mitros T."/>
            <person name="Triplett J."/>
            <person name="Yang X."/>
            <person name="Ye C.Y."/>
            <person name="Mauro-Herrera M."/>
            <person name="Wang L."/>
            <person name="Li P."/>
            <person name="Sharma M."/>
            <person name="Sharma R."/>
            <person name="Ronald P.C."/>
            <person name="Panaud O."/>
            <person name="Kellogg E.A."/>
            <person name="Brutnell T.P."/>
            <person name="Doust A.N."/>
            <person name="Tuskan G.A."/>
            <person name="Rokhsar D."/>
            <person name="Devos K.M."/>
        </authorList>
    </citation>
    <scope>NUCLEOTIDE SEQUENCE [LARGE SCALE GENOMIC DNA]</scope>
    <source>
        <strain evidence="3">cv. Yugu1</strain>
    </source>
</reference>
<dbReference type="Proteomes" id="UP000004995">
    <property type="component" value="Unassembled WGS sequence"/>
</dbReference>
<keyword evidence="1" id="KW-1133">Transmembrane helix</keyword>
<keyword evidence="1" id="KW-0472">Membrane</keyword>
<keyword evidence="1" id="KW-0812">Transmembrane</keyword>
<keyword evidence="3" id="KW-1185">Reference proteome</keyword>
<protein>
    <submittedName>
        <fullName evidence="2">Uncharacterized protein</fullName>
    </submittedName>
</protein>
<dbReference type="Gramene" id="KQL03606">
    <property type="protein sequence ID" value="KQL03606"/>
    <property type="gene ID" value="SETIT_003685mg"/>
</dbReference>
<dbReference type="EnsemblPlants" id="KQL03606">
    <property type="protein sequence ID" value="KQL03606"/>
    <property type="gene ID" value="SETIT_003685mg"/>
</dbReference>
<organism evidence="2 3">
    <name type="scientific">Setaria italica</name>
    <name type="common">Foxtail millet</name>
    <name type="synonym">Panicum italicum</name>
    <dbReference type="NCBI Taxonomy" id="4555"/>
    <lineage>
        <taxon>Eukaryota</taxon>
        <taxon>Viridiplantae</taxon>
        <taxon>Streptophyta</taxon>
        <taxon>Embryophyta</taxon>
        <taxon>Tracheophyta</taxon>
        <taxon>Spermatophyta</taxon>
        <taxon>Magnoliopsida</taxon>
        <taxon>Liliopsida</taxon>
        <taxon>Poales</taxon>
        <taxon>Poaceae</taxon>
        <taxon>PACMAD clade</taxon>
        <taxon>Panicoideae</taxon>
        <taxon>Panicodae</taxon>
        <taxon>Paniceae</taxon>
        <taxon>Cenchrinae</taxon>
        <taxon>Setaria</taxon>
    </lineage>
</organism>
<accession>K3XP62</accession>
<name>K3XP62_SETIT</name>
<reference evidence="2" key="2">
    <citation type="submission" date="2018-08" db="UniProtKB">
        <authorList>
            <consortium name="EnsemblPlants"/>
        </authorList>
    </citation>
    <scope>IDENTIFICATION</scope>
    <source>
        <strain evidence="2">Yugu1</strain>
    </source>
</reference>